<evidence type="ECO:0000256" key="14">
    <source>
        <dbReference type="ARBA" id="ARBA00022927"/>
    </source>
</evidence>
<dbReference type="InterPro" id="IPR009361">
    <property type="entry name" value="Zw10_N"/>
</dbReference>
<dbReference type="Gene3D" id="1.10.357.150">
    <property type="match status" value="1"/>
</dbReference>
<keyword evidence="7" id="KW-0963">Cytoplasm</keyword>
<dbReference type="EMBL" id="BMAW01004354">
    <property type="protein sequence ID" value="GFS88287.1"/>
    <property type="molecule type" value="Genomic_DNA"/>
</dbReference>
<dbReference type="GO" id="GO:0005789">
    <property type="term" value="C:endoplasmic reticulum membrane"/>
    <property type="evidence" value="ECO:0007669"/>
    <property type="project" value="UniProtKB-SubCell"/>
</dbReference>
<evidence type="ECO:0000256" key="10">
    <source>
        <dbReference type="ARBA" id="ARBA00022776"/>
    </source>
</evidence>
<dbReference type="GO" id="GO:0007094">
    <property type="term" value="P:mitotic spindle assembly checkpoint signaling"/>
    <property type="evidence" value="ECO:0007669"/>
    <property type="project" value="TreeGrafter"/>
</dbReference>
<comment type="caution">
    <text evidence="27">The sequence shown here is derived from an EMBL/GenBank/DDBJ whole genome shotgun (WGS) entry which is preliminary data.</text>
</comment>
<dbReference type="AlphaFoldDB" id="A0A8X6N151"/>
<keyword evidence="12" id="KW-0995">Kinetochore</keyword>
<dbReference type="GO" id="GO:0006888">
    <property type="term" value="P:endoplasmic reticulum to Golgi vesicle-mediated transport"/>
    <property type="evidence" value="ECO:0007669"/>
    <property type="project" value="TreeGrafter"/>
</dbReference>
<keyword evidence="15" id="KW-0007">Acetylation</keyword>
<dbReference type="Pfam" id="PF20666">
    <property type="entry name" value="ZW10_C"/>
    <property type="match status" value="1"/>
</dbReference>
<dbReference type="PANTHER" id="PTHR12205:SF0">
    <property type="entry name" value="CENTROMERE_KINETOCHORE PROTEIN ZW10 HOMOLOG"/>
    <property type="match status" value="1"/>
</dbReference>
<evidence type="ECO:0000256" key="22">
    <source>
        <dbReference type="ARBA" id="ARBA00069312"/>
    </source>
</evidence>
<accession>A0A8X6N151</accession>
<evidence type="ECO:0000256" key="19">
    <source>
        <dbReference type="ARBA" id="ARBA00023306"/>
    </source>
</evidence>
<evidence type="ECO:0000256" key="15">
    <source>
        <dbReference type="ARBA" id="ARBA00022990"/>
    </source>
</evidence>
<dbReference type="Pfam" id="PF06248">
    <property type="entry name" value="Zw10_N"/>
    <property type="match status" value="1"/>
</dbReference>
<dbReference type="GO" id="GO:0005819">
    <property type="term" value="C:spindle"/>
    <property type="evidence" value="ECO:0007669"/>
    <property type="project" value="UniProtKB-SubCell"/>
</dbReference>
<evidence type="ECO:0000256" key="4">
    <source>
        <dbReference type="ARBA" id="ARBA00006245"/>
    </source>
</evidence>
<keyword evidence="13" id="KW-0931">ER-Golgi transport</keyword>
<evidence type="ECO:0000259" key="23">
    <source>
        <dbReference type="Pfam" id="PF06248"/>
    </source>
</evidence>
<evidence type="ECO:0000256" key="12">
    <source>
        <dbReference type="ARBA" id="ARBA00022838"/>
    </source>
</evidence>
<sequence length="735" mass="83818">MSSIVADVLQGTGKLVKENIVLKVSDLKRKLEDIKLEVHESLRSRHIDFYPQYVKLDKLIDDINGVTSEYEVLYNQIEKEIKPLMVSSVVEFSDVVEDLKRIRKLKTVGLSLCLLHQHLEDAKSALSQCTYLSSVSCLLQFEGVFKNIDAENQKNIAIISVLRTEFVVTREDVIYRLETLWREKITITSPLEEKKKSITIKINKTISGEDDGDILLALKLLKQLKPLLKEFGKQFLNIICETVLTKTVKIKRSEESSALNLYIIKEHNPEPREAFEAMKTIFKFLQEEFFHLPIISKEEEGSQTAMNEFGVVISEEFCSLVIERCLKVAIPKQSKQLETFREDVLSAEQFCKYLQDLEFLSSSGNKLQNFIYEVDTLPINKMAQDLMSRARSLMQKSLHQTISVGTESPVTSNALNPNSLNEMANKQSDLSAATFLFPKSQISESVKDLICLLLDVKDEAKNIGPMHAPRLYYVARNICELYCCVVPTYHKEEIENIPQQTAVYHNNCMYLAHRLCTLGCLYQSDLQPQIPMTFMDIVPEIRKLGTETFLAQMRNQKQQLLQLLQEQQVYGSILIDDGAVNKAEKAIRQCLCQLQLLKKVWSDVLPVEVYFKAIGTLFNTCLEEIILRISSMEDIAAEAAAQLDSIFAILLKQGPDLFKVTAIDKSNSVHIYVKRWFKFQELQLILSASMREIVDRWASGKGPLAAHFTAGEVKHLIRALFQNTERRAAALAKIR</sequence>
<dbReference type="GO" id="GO:0051301">
    <property type="term" value="P:cell division"/>
    <property type="evidence" value="ECO:0007669"/>
    <property type="project" value="UniProtKB-KW"/>
</dbReference>
<dbReference type="InterPro" id="IPR046362">
    <property type="entry name" value="Zw10/DSL1_C_sf"/>
</dbReference>
<dbReference type="OrthoDB" id="534815at2759"/>
<dbReference type="InterPro" id="IPR048343">
    <property type="entry name" value="ZW10_C"/>
</dbReference>
<evidence type="ECO:0000313" key="28">
    <source>
        <dbReference type="Proteomes" id="UP000887013"/>
    </source>
</evidence>
<evidence type="ECO:0000256" key="21">
    <source>
        <dbReference type="ARBA" id="ARBA00065852"/>
    </source>
</evidence>
<evidence type="ECO:0000256" key="1">
    <source>
        <dbReference type="ARBA" id="ARBA00004186"/>
    </source>
</evidence>
<comment type="similarity">
    <text evidence="4">Belongs to the ZW10 family.</text>
</comment>
<feature type="domain" description="ZW10 C-terminal helical" evidence="26">
    <location>
        <begin position="585"/>
        <end position="734"/>
    </location>
</feature>
<keyword evidence="19" id="KW-0131">Cell cycle</keyword>
<evidence type="ECO:0000256" key="17">
    <source>
        <dbReference type="ARBA" id="ARBA00023136"/>
    </source>
</evidence>
<keyword evidence="9" id="KW-0132">Cell division</keyword>
<evidence type="ECO:0000259" key="25">
    <source>
        <dbReference type="Pfam" id="PF20666"/>
    </source>
</evidence>
<evidence type="ECO:0000256" key="2">
    <source>
        <dbReference type="ARBA" id="ARBA00004406"/>
    </source>
</evidence>
<feature type="domain" description="Centromere/kinetochore protein zw10 middle" evidence="24">
    <location>
        <begin position="195"/>
        <end position="394"/>
    </location>
</feature>
<keyword evidence="10" id="KW-0498">Mitosis</keyword>
<keyword evidence="18" id="KW-0206">Cytoskeleton</keyword>
<keyword evidence="28" id="KW-1185">Reference proteome</keyword>
<evidence type="ECO:0000256" key="6">
    <source>
        <dbReference type="ARBA" id="ARBA00022454"/>
    </source>
</evidence>
<feature type="domain" description="Centromere/kinetochore protein zw10 N-terminal" evidence="23">
    <location>
        <begin position="27"/>
        <end position="105"/>
    </location>
</feature>
<keyword evidence="5" id="KW-0813">Transport</keyword>
<evidence type="ECO:0000256" key="8">
    <source>
        <dbReference type="ARBA" id="ARBA00022553"/>
    </source>
</evidence>
<evidence type="ECO:0000256" key="7">
    <source>
        <dbReference type="ARBA" id="ARBA00022490"/>
    </source>
</evidence>
<reference evidence="27" key="1">
    <citation type="submission" date="2020-08" db="EMBL/GenBank/DDBJ databases">
        <title>Multicomponent nature underlies the extraordinary mechanical properties of spider dragline silk.</title>
        <authorList>
            <person name="Kono N."/>
            <person name="Nakamura H."/>
            <person name="Mori M."/>
            <person name="Yoshida Y."/>
            <person name="Ohtoshi R."/>
            <person name="Malay A.D."/>
            <person name="Moran D.A.P."/>
            <person name="Tomita M."/>
            <person name="Numata K."/>
            <person name="Arakawa K."/>
        </authorList>
    </citation>
    <scope>NUCLEOTIDE SEQUENCE</scope>
</reference>
<keyword evidence="11" id="KW-0256">Endoplasmic reticulum</keyword>
<keyword evidence="17" id="KW-0472">Membrane</keyword>
<dbReference type="InterPro" id="IPR048344">
    <property type="entry name" value="Zw10_middle"/>
</dbReference>
<comment type="subunit">
    <text evidence="21">Interacts with NBAS and KNTC1/ROD; the interactions are mutually exclusive and indicative for its association in two different vesicle tethering complexes. Component of the RZZ complex composed of KNTC1/ROD, ZW10 and ZWILCH. Component of the NRZ complex composed of NBAS, ZW10 and RINT1/TIP20L; NRZ associates with SNAREs STX18, USE1L, BNIP1/SEC20L and SEC22B (the assembly has been described as syntaxin 18 complex). Interacts directly with RINT1/TIP20L bound to BNIP1/SEC20L. Interacts with C19orf25 and ZWINT. Interacts with ZFYVE1. Interacts with RAB18 and this interaction is enhanced in the presence of ZFYVE1.</text>
</comment>
<evidence type="ECO:0000256" key="5">
    <source>
        <dbReference type="ARBA" id="ARBA00022448"/>
    </source>
</evidence>
<dbReference type="Pfam" id="PF20665">
    <property type="entry name" value="Zw10_middle"/>
    <property type="match status" value="1"/>
</dbReference>
<keyword evidence="20" id="KW-0137">Centromere</keyword>
<evidence type="ECO:0000259" key="26">
    <source>
        <dbReference type="Pfam" id="PF22766"/>
    </source>
</evidence>
<evidence type="ECO:0000256" key="9">
    <source>
        <dbReference type="ARBA" id="ARBA00022618"/>
    </source>
</evidence>
<gene>
    <name evidence="27" type="primary">Zw10</name>
    <name evidence="27" type="ORF">NPIL_702861</name>
</gene>
<evidence type="ECO:0000259" key="24">
    <source>
        <dbReference type="Pfam" id="PF20665"/>
    </source>
</evidence>
<keyword evidence="8" id="KW-0597">Phosphoprotein</keyword>
<dbReference type="GO" id="GO:1990423">
    <property type="term" value="C:RZZ complex"/>
    <property type="evidence" value="ECO:0007669"/>
    <property type="project" value="TreeGrafter"/>
</dbReference>
<evidence type="ECO:0000256" key="3">
    <source>
        <dbReference type="ARBA" id="ARBA00004629"/>
    </source>
</evidence>
<dbReference type="InterPro" id="IPR055148">
    <property type="entry name" value="ZW10_C_2"/>
</dbReference>
<keyword evidence="6" id="KW-0158">Chromosome</keyword>
<comment type="subcellular location">
    <subcellularLocation>
        <location evidence="3">Chromosome</location>
        <location evidence="3">Centromere</location>
        <location evidence="3">Kinetochore</location>
    </subcellularLocation>
    <subcellularLocation>
        <location evidence="1">Cytoplasm</location>
        <location evidence="1">Cytoskeleton</location>
        <location evidence="1">Spindle</location>
    </subcellularLocation>
    <subcellularLocation>
        <location evidence="2">Endoplasmic reticulum membrane</location>
        <topology evidence="2">Peripheral membrane protein</topology>
    </subcellularLocation>
</comment>
<name>A0A8X6N151_NEPPI</name>
<dbReference type="PANTHER" id="PTHR12205">
    <property type="entry name" value="CENTROMERE/KINETOCHORE PROTEIN ZW10"/>
    <property type="match status" value="1"/>
</dbReference>
<evidence type="ECO:0000313" key="27">
    <source>
        <dbReference type="EMBL" id="GFS88287.1"/>
    </source>
</evidence>
<dbReference type="FunFam" id="1.10.357.150:FF:000001">
    <property type="entry name" value="centromere/kinetochore protein zw10 homolog"/>
    <property type="match status" value="1"/>
</dbReference>
<keyword evidence="14" id="KW-0653">Protein transport</keyword>
<evidence type="ECO:0000256" key="18">
    <source>
        <dbReference type="ARBA" id="ARBA00023212"/>
    </source>
</evidence>
<dbReference type="GO" id="GO:0005634">
    <property type="term" value="C:nucleus"/>
    <property type="evidence" value="ECO:0007669"/>
    <property type="project" value="InterPro"/>
</dbReference>
<organism evidence="27 28">
    <name type="scientific">Nephila pilipes</name>
    <name type="common">Giant wood spider</name>
    <name type="synonym">Nephila maculata</name>
    <dbReference type="NCBI Taxonomy" id="299642"/>
    <lineage>
        <taxon>Eukaryota</taxon>
        <taxon>Metazoa</taxon>
        <taxon>Ecdysozoa</taxon>
        <taxon>Arthropoda</taxon>
        <taxon>Chelicerata</taxon>
        <taxon>Arachnida</taxon>
        <taxon>Araneae</taxon>
        <taxon>Araneomorphae</taxon>
        <taxon>Entelegynae</taxon>
        <taxon>Araneoidea</taxon>
        <taxon>Nephilidae</taxon>
        <taxon>Nephila</taxon>
    </lineage>
</organism>
<evidence type="ECO:0000256" key="16">
    <source>
        <dbReference type="ARBA" id="ARBA00023054"/>
    </source>
</evidence>
<dbReference type="Proteomes" id="UP000887013">
    <property type="component" value="Unassembled WGS sequence"/>
</dbReference>
<dbReference type="GO" id="GO:0015031">
    <property type="term" value="P:protein transport"/>
    <property type="evidence" value="ECO:0007669"/>
    <property type="project" value="UniProtKB-KW"/>
</dbReference>
<dbReference type="Pfam" id="PF22766">
    <property type="entry name" value="ZW10_C2"/>
    <property type="match status" value="1"/>
</dbReference>
<protein>
    <recommendedName>
        <fullName evidence="22">Centromere/kinetochore protein zw10 homolog</fullName>
    </recommendedName>
</protein>
<feature type="domain" description="Centromere/kinetochore protein zw10 C-terminal" evidence="25">
    <location>
        <begin position="435"/>
        <end position="561"/>
    </location>
</feature>
<proteinExistence type="inferred from homology"/>
<evidence type="ECO:0000256" key="20">
    <source>
        <dbReference type="ARBA" id="ARBA00023328"/>
    </source>
</evidence>
<evidence type="ECO:0000256" key="11">
    <source>
        <dbReference type="ARBA" id="ARBA00022824"/>
    </source>
</evidence>
<keyword evidence="16" id="KW-0175">Coiled coil</keyword>
<evidence type="ECO:0000256" key="13">
    <source>
        <dbReference type="ARBA" id="ARBA00022892"/>
    </source>
</evidence>